<feature type="region of interest" description="Disordered" evidence="1">
    <location>
        <begin position="1092"/>
        <end position="1215"/>
    </location>
</feature>
<organism evidence="4 5">
    <name type="scientific">Hebeloma cylindrosporum</name>
    <dbReference type="NCBI Taxonomy" id="76867"/>
    <lineage>
        <taxon>Eukaryota</taxon>
        <taxon>Fungi</taxon>
        <taxon>Dikarya</taxon>
        <taxon>Basidiomycota</taxon>
        <taxon>Agaricomycotina</taxon>
        <taxon>Agaricomycetes</taxon>
        <taxon>Agaricomycetidae</taxon>
        <taxon>Agaricales</taxon>
        <taxon>Agaricineae</taxon>
        <taxon>Hymenogastraceae</taxon>
        <taxon>Hebeloma</taxon>
    </lineage>
</organism>
<evidence type="ECO:0000256" key="2">
    <source>
        <dbReference type="SAM" id="Phobius"/>
    </source>
</evidence>
<dbReference type="GO" id="GO:0006113">
    <property type="term" value="P:fermentation"/>
    <property type="evidence" value="ECO:0007669"/>
    <property type="project" value="InterPro"/>
</dbReference>
<evidence type="ECO:0000313" key="4">
    <source>
        <dbReference type="EMBL" id="KIM40072.1"/>
    </source>
</evidence>
<dbReference type="PANTHER" id="PTHR32085">
    <property type="entry name" value="PROTEIN CSF1"/>
    <property type="match status" value="1"/>
</dbReference>
<dbReference type="InterPro" id="IPR048636">
    <property type="entry name" value="Csf1_N"/>
</dbReference>
<feature type="compositionally biased region" description="Acidic residues" evidence="1">
    <location>
        <begin position="1190"/>
        <end position="1199"/>
    </location>
</feature>
<feature type="compositionally biased region" description="Polar residues" evidence="1">
    <location>
        <begin position="1200"/>
        <end position="1215"/>
    </location>
</feature>
<keyword evidence="5" id="KW-1185">Reference proteome</keyword>
<dbReference type="EMBL" id="KN831783">
    <property type="protein sequence ID" value="KIM40072.1"/>
    <property type="molecule type" value="Genomic_DNA"/>
</dbReference>
<dbReference type="GO" id="GO:0016020">
    <property type="term" value="C:membrane"/>
    <property type="evidence" value="ECO:0007669"/>
    <property type="project" value="InterPro"/>
</dbReference>
<dbReference type="Proteomes" id="UP000053424">
    <property type="component" value="Unassembled WGS sequence"/>
</dbReference>
<proteinExistence type="predicted"/>
<name>A0A0C2YG37_HEBCY</name>
<accession>A0A0C2YG37</accession>
<feature type="compositionally biased region" description="Polar residues" evidence="1">
    <location>
        <begin position="1142"/>
        <end position="1151"/>
    </location>
</feature>
<dbReference type="Pfam" id="PF21678">
    <property type="entry name" value="Csf1_N"/>
    <property type="match status" value="1"/>
</dbReference>
<feature type="region of interest" description="Disordered" evidence="1">
    <location>
        <begin position="3130"/>
        <end position="3178"/>
    </location>
</feature>
<dbReference type="STRING" id="686832.A0A0C2YG37"/>
<feature type="domain" description="Csf1 N-terminal" evidence="3">
    <location>
        <begin position="18"/>
        <end position="786"/>
    </location>
</feature>
<keyword evidence="2" id="KW-1133">Transmembrane helix</keyword>
<evidence type="ECO:0000313" key="5">
    <source>
        <dbReference type="Proteomes" id="UP000053424"/>
    </source>
</evidence>
<feature type="compositionally biased region" description="Polar residues" evidence="1">
    <location>
        <begin position="3153"/>
        <end position="3171"/>
    </location>
</feature>
<dbReference type="PANTHER" id="PTHR32085:SF3">
    <property type="entry name" value="PROTEIN CSF1"/>
    <property type="match status" value="1"/>
</dbReference>
<dbReference type="HOGENOM" id="CLU_000463_0_0_1"/>
<dbReference type="OrthoDB" id="10051416at2759"/>
<reference evidence="5" key="2">
    <citation type="submission" date="2015-01" db="EMBL/GenBank/DDBJ databases">
        <title>Evolutionary Origins and Diversification of the Mycorrhizal Mutualists.</title>
        <authorList>
            <consortium name="DOE Joint Genome Institute"/>
            <consortium name="Mycorrhizal Genomics Consortium"/>
            <person name="Kohler A."/>
            <person name="Kuo A."/>
            <person name="Nagy L.G."/>
            <person name="Floudas D."/>
            <person name="Copeland A."/>
            <person name="Barry K.W."/>
            <person name="Cichocki N."/>
            <person name="Veneault-Fourrey C."/>
            <person name="LaButti K."/>
            <person name="Lindquist E.A."/>
            <person name="Lipzen A."/>
            <person name="Lundell T."/>
            <person name="Morin E."/>
            <person name="Murat C."/>
            <person name="Riley R."/>
            <person name="Ohm R."/>
            <person name="Sun H."/>
            <person name="Tunlid A."/>
            <person name="Henrissat B."/>
            <person name="Grigoriev I.V."/>
            <person name="Hibbett D.S."/>
            <person name="Martin F."/>
        </authorList>
    </citation>
    <scope>NUCLEOTIDE SEQUENCE [LARGE SCALE GENOMIC DNA]</scope>
    <source>
        <strain evidence="5">h7</strain>
    </source>
</reference>
<protein>
    <recommendedName>
        <fullName evidence="3">Csf1 N-terminal domain-containing protein</fullName>
    </recommendedName>
</protein>
<sequence length="3301" mass="368850">MFNQLLLIACICIVAALILYFFYWNRFIAFIIGQAIRILFWNQEGSSIWIEIGSIHFSLLTGRILLKDVRYHSSNQTIKLVKGQIQWRYWIRRPTSEDELNSVRGADTKHSSRLWSCRIQLSFQGVEWFLYNRTAAYDGIVEQMEKSNRPASRSSSHRRFFSRFPRQELSSPFHPPSAVRSSIRLPSIINKALAWFRRQLPTLDPKDLLPLGIEIQTGAIILGNPSTPTLLVAEFQHAIGTFGIVASRSRYDLYKQVLGLKFHDTLIKLVHNDDYVDPMVNLGTLVHSRIKQYSTLRKPSFYQPYRTFTKLWRQLRLYGLITEYFSTRRAQRIAHESAMPHIRIRKGKKAADEDTPIGIDFSAFEYAVERKILEAPTLELTYYVDVVGEVPSHPIAARYGVDGIFDIGNGDTPPEWGFDVVIYGGFLRYGPWADRQRAELQRAFFPTAYRNSEVNPKLNPGDKRVWTALHIFVELRDETTLHIPFREASKDWQWDGMSDVPHRPRKREAAAINVAVGDRSSINYVMPMVVGPSGYESTLEVHLDTVVISSSLNDIRLVSAESCRVRCELPAPVTWDAERLWSIAVYLRQPVMFLLRDHINMVTDLGKDWASGPPTDYQKFIPMIYGFKLEMHHFEMNLYANDQNIVDKPLIKEENALLILRGPHLRTSTTIPSNVFRPEFTSISFTVAAPDLVANLSLPRWNTHASHQKAGANLFKTSTLNIVGSYRYFSEVLAENVEQLPMDFDVKNAVYRAYGWSIRYFMVLRDNYLGSFTHFQTLSEYLDKRTRNMPVGDPIGLKFRPRKANMFQVEISLRIEQPKILLPIGLIGCTTQNVSEPDLLGPGADNGCISLKVPEMQMQFRIHDYYMEMSLNMDTITGSIPHTEHAARIGATASSPLFLIDGIDITANRLFGPQPKTATYVCLWEIAIGDVKASMSAKEAIPLVAAANFFRLNFVDHVNAPAEDFLPSIDPDVTFYKVTTKISEISWKSAHAAMFVRLQGLKFDSNDLGAHQYHKVTSLTVPHLSFSMLLRASLDRNIWLEAAAATCDAYLDLYSSPMGHRTMTRNQLAFVEEQDRLTGRARQMFNQLRQRTKATSFSDSLSHRNGIYLPQPTLPRNSVPVGKTAASSPHQEALRPRPPSWRLSTLANLSDSDGEEGVSEADRDARLARTRTSTPVAHSREDDVTMSSGDESDDADLTDGDSTGNDWSDVGDSSNEQATSSLMSFYASLSRHYVANWFNHPATWEGSPFKLTKEGAAFIRRGSDGHMILNLSPSSCLKLSEDIPRGEDVTIVRLRFHKSVNLNLNPLILPAVAHFEKDIKSIVYDPDLAIDSLMADATGKISAKESSKRVIYDIDLPQFTSQIIQHVAVSEEGNLRLNMEPTNIPSNLDIITVVNFDIEGVRLLGQSGKETSTMKASLDRVTSAIETSIDKRTISSSLSESRIFKCSLSSSSVNLSGRKVCVLLGGTSIELGHRGPELAIASYTAFLSTGSMIGQLVKAMKTDPMAAKRVLLGNLLDASKQGPVLDPLSTIQPSYLVQTGLPHLLRTDVTFKFLYHLRHTSWNLRNKDCRPPLRPFNLDDLVSSVESRLALLDPDACNIGHLNAMDPSFFMPDFHTELKQPKSAGIKIEAWSTQLGKATVTIVAPTGAPSSQLVVNDLSVHFESRTFELIQVNLTNVSSASQTSLRSKSSKIVRKGFVSLSLGDTGLTVFPHLMDFAQQLLRLQRQYPPTSEDAVSPNLRLSMDGTSTLASKFYSLEVLGAVRQLRVQAGAENLVLVIGINGVQSSMTLLFSHNQNPQSVNHSTLFDQVYLQARSPADPAKESNLDILAALAFTGGRVTAVARQEPPGRNLKLACKLTGLRLHVPRSALRLYHFIGEWRADYLPGMEAAMKTLLTEYNARPAILPLSPTPSRQSRRSPIVQLHGQIDHFEISLQVMHGTWLSLEINKTVGYAHSSSTLMSGLPHAFGLQVASMVLHVSSKPDTKEAAPSSRIKLALPPLSLAGHSDGHHVNGLILFDFIDLKVKPSHWDTLLVVQQKFGQDFTDLVALMQKTRQKGSDPSRNSSMEQIFKYEVQLKMRGFRIGLEGVSSTVLLECQDINGNATNASGWAWDVGLSDLALSLAPRLSKVQSKTFSRNHRSAFVIIDFKRSGSGSEISPEKALDLSVTKTHAVMQPSSIGEFGDFIDNLQAEMLERQELRATELAAFKEKAQSILKTFDVNVGDVQLEQASVNDFIISVSIRSIGVAFPLTHDEELELPHKRTKDSAAVRAFLISVKSIEFGTHRGETGQASIHHLSFQFISRFRQSFPEDFAAEKHNTRNCLFYPEMKAQLRSSSSGASRKVWIKANVSGFILDIDSTIPNYIYSLIDVYRQGKERVDRLSASVPRTPSSSIPTFVESVKPSPEKPYTAIPTSNVMSQLIFLSGKVRLFSGSASQHFKTKPLSSSAILDITDDQVLEHGAEVFNLPVVSVWGEFRATPAAQKLFKGTEREPSILMFNSTVHSSQNALRPTLLPFLTELINQIEVRMRKISSRILHLPSEPLLVASLPSTASMSPNEDDKGSVSSTRISFSLRIDKSKLELTCQPDVNVIAGLHWENGGFVINISPGARNVSFFGSVSGLTVGLKHGFLSEDCVKLDARNLSFSVSLAKTEPDLGSAINAMSIVLETEFLGAVRFSRVQDILCFKAVWLDRIPVFNTQSPLEEKASISLINDSIDTQPKSIFSIVILLRIRKIKLEVDLGQSIARIDLELHQSVFRTKLTDAINEVFIHVGDVLISAQGNMSGHATVSSCVFQTIRRSEIGIWDGDGRSKMLELRLTSGALVASFESDHQKLLHYRAEPLEVEILDDWSKIRPTIEDRSHPLQLSFTITCPEIVSVVTVGTIPKLLSYMNKFKANLDAQRQGASRESQTFRFTQHPKPDNPLSAVAEAMLLSARSRFKEAESGLTYVIRQHMSLRLDLLRLIVFPRTMRDVEIAQFIGRDVQARLDGLVGSDFTPAQRDLHLSFSSMTISKYTQVTHPTFVPPYPLDDGDGQHWLATIFKDATEATIVGLPSMKMHMISEEVLEDSVNTIIYDFYSEFVRRAGMKAFEDIYITLNMTLYSWLTVLRKNLTREMEQVRATEDWRTSTSNISAAMVSGGSQRKKKPPEPLSLHDSPRSATLPSSGTNADLSSLGPSSVRLPLSSREPALSPLSQTLSSPIHFPLGRELVEEPVTSQDLPKRSTMTYKPRNRRIERLTMRQLGEATPDVMHPFFMKKAGFNLEDSLPQYVNEYATVPLEEIMEVLLRLYSQQLLSGRKKINNAEIQ</sequence>
<gene>
    <name evidence="4" type="ORF">M413DRAFT_446229</name>
</gene>
<dbReference type="InterPro" id="IPR029636">
    <property type="entry name" value="Csf1"/>
</dbReference>
<keyword evidence="2" id="KW-0472">Membrane</keyword>
<feature type="transmembrane region" description="Helical" evidence="2">
    <location>
        <begin position="6"/>
        <end position="25"/>
    </location>
</feature>
<evidence type="ECO:0000259" key="3">
    <source>
        <dbReference type="Pfam" id="PF21678"/>
    </source>
</evidence>
<evidence type="ECO:0000256" key="1">
    <source>
        <dbReference type="SAM" id="MobiDB-lite"/>
    </source>
</evidence>
<reference evidence="4 5" key="1">
    <citation type="submission" date="2014-04" db="EMBL/GenBank/DDBJ databases">
        <authorList>
            <consortium name="DOE Joint Genome Institute"/>
            <person name="Kuo A."/>
            <person name="Gay G."/>
            <person name="Dore J."/>
            <person name="Kohler A."/>
            <person name="Nagy L.G."/>
            <person name="Floudas D."/>
            <person name="Copeland A."/>
            <person name="Barry K.W."/>
            <person name="Cichocki N."/>
            <person name="Veneault-Fourrey C."/>
            <person name="LaButti K."/>
            <person name="Lindquist E.A."/>
            <person name="Lipzen A."/>
            <person name="Lundell T."/>
            <person name="Morin E."/>
            <person name="Murat C."/>
            <person name="Sun H."/>
            <person name="Tunlid A."/>
            <person name="Henrissat B."/>
            <person name="Grigoriev I.V."/>
            <person name="Hibbett D.S."/>
            <person name="Martin F."/>
            <person name="Nordberg H.P."/>
            <person name="Cantor M.N."/>
            <person name="Hua S.X."/>
        </authorList>
    </citation>
    <scope>NUCLEOTIDE SEQUENCE [LARGE SCALE GENOMIC DNA]</scope>
    <source>
        <strain evidence="5">h7</strain>
    </source>
</reference>
<keyword evidence="2" id="KW-0812">Transmembrane</keyword>